<dbReference type="PROSITE" id="PS50103">
    <property type="entry name" value="ZF_C3H1"/>
    <property type="match status" value="3"/>
</dbReference>
<sequence>MKMSVTLRQHFWKTKLCPLYAENKCKEGDNCDYAHSIEDLRSIPDLKRTKLCYKLLKGEKCFNKKCNYAHNQDELKSAQNLFAYKSSMCKFIENKACLNGSTCRFAHNIDELRVPRIPEILLEKGSTEIDGKNDAPYYLDDNNNTNEKINNEIIANGESNIDNCYKIGNIHNNGNINKETNINCNITGNNNCNMHINRNNNNICSMDVNRNNYQRINSDRNINNGNFNNNFNMLLNNFNAMHIKTNGEQIYNNQNFLNKYNNNNISNNNNINNNNMNNNNMSNNNMNNNNMSNNNMSNNNMSNNNMSNNNMNNNYHMYKNNAMNSKRDDRKRRDKNRNRNKDKQIKQKKNNHNKNYENYGNNEDNVINNHVAQSIKKKEEGNDFYDSNTTIPSSLNFEEESDKNKINEAYVSNNFEEVDINQCCEKIEENTSVESNKNINDNYNDRSTYENCNKVAYSNDKEKSLNKNKNKKKNMNKNEDNKKNNTNCINNNEQCINGLEGQYNYMDYNNYNYLNHLFYNKMMQMKFNPSMQYMNYQQINNIEGQNDASMPNNYSKFIKPNECGLYDHQNNMPYMVAPNYYPHYLYYYTNPCNYNQCVIPDKIINNNNDKNINDKSPLKKNNPSTSDTEICQSDHDDNEEEEIVVNQINFEKDEESEEANCEKEKLTNNDKICDEIDDKINEEEISKNNDIYNNHKSKSDVNVDNSITELTNKRDCIEKENKYSCIKKNTHSNNNDNIIRIEAKLNDQKSENVYDETAKLKIIKNQKTEKYRHQKTKRSKLVPLNKNGKKKFNKELHMNKDEHFNKQKEGNMEAAKLVNDNVLNEQNRNCIKTQSTSSSVYSYMVNANNMQNMNYDKNLINPSVPSMEMYHNNPCHMNELNNEQMIYNLNNRNIGYYYYPYIPTTYNDEVYLN</sequence>
<evidence type="ECO:0000256" key="1">
    <source>
        <dbReference type="ARBA" id="ARBA00022723"/>
    </source>
</evidence>
<dbReference type="KEGG" id="pyo:PY17X_1136400"/>
<reference evidence="10 11" key="1">
    <citation type="journal article" date="2014" name="BMC Biol.">
        <title>A comprehensive evaluation of rodent malaria parasite genomes and gene expression.</title>
        <authorList>
            <person name="Otto T.D."/>
            <person name="Bohme U."/>
            <person name="Jackson A.P."/>
            <person name="Hunt M."/>
            <person name="Franke-Fayard B."/>
            <person name="Hoeijmakers W.A."/>
            <person name="Religa A.A."/>
            <person name="Robertson L."/>
            <person name="Sanders M."/>
            <person name="Ogun S.A."/>
            <person name="Cunningham D."/>
            <person name="Erhart A."/>
            <person name="Billker O."/>
            <person name="Khan S.M."/>
            <person name="Stunnenberg H.G."/>
            <person name="Langhorne J."/>
            <person name="Holder A.A."/>
            <person name="Waters A.P."/>
            <person name="Newbold C.I."/>
            <person name="Pain A."/>
            <person name="Berriman M."/>
            <person name="Janse C.J."/>
        </authorList>
    </citation>
    <scope>NUCLEOTIDE SEQUENCE [LARGE SCALE GENOMIC DNA]</scope>
    <source>
        <strain evidence="9 10">17X</strain>
        <strain evidence="8 11">YM</strain>
    </source>
</reference>
<dbReference type="SMART" id="SM00356">
    <property type="entry name" value="ZnF_C3H1"/>
    <property type="match status" value="3"/>
</dbReference>
<dbReference type="GO" id="GO:0003729">
    <property type="term" value="F:mRNA binding"/>
    <property type="evidence" value="ECO:0007669"/>
    <property type="project" value="InterPro"/>
</dbReference>
<dbReference type="PANTHER" id="PTHR12547:SF18">
    <property type="entry name" value="PROTEIN TIS11"/>
    <property type="match status" value="1"/>
</dbReference>
<reference evidence="8" key="3">
    <citation type="submission" date="2014-05" db="EMBL/GenBank/DDBJ databases">
        <authorList>
            <person name="Aslett A.Martin."/>
            <person name="De Silva Nishadi"/>
        </authorList>
    </citation>
    <scope>NUCLEOTIDE SEQUENCE</scope>
    <source>
        <strain evidence="8">YM</strain>
    </source>
</reference>
<keyword evidence="4 5" id="KW-0862">Zinc</keyword>
<organism evidence="8 11">
    <name type="scientific">Plasmodium yoelii</name>
    <dbReference type="NCBI Taxonomy" id="5861"/>
    <lineage>
        <taxon>Eukaryota</taxon>
        <taxon>Sar</taxon>
        <taxon>Alveolata</taxon>
        <taxon>Apicomplexa</taxon>
        <taxon>Aconoidasida</taxon>
        <taxon>Haemosporida</taxon>
        <taxon>Plasmodiidae</taxon>
        <taxon>Plasmodium</taxon>
        <taxon>Plasmodium (Vinckeia)</taxon>
    </lineage>
</organism>
<feature type="domain" description="C3H1-type" evidence="7">
    <location>
        <begin position="46"/>
        <end position="73"/>
    </location>
</feature>
<feature type="compositionally biased region" description="Low complexity" evidence="6">
    <location>
        <begin position="285"/>
        <end position="314"/>
    </location>
</feature>
<keyword evidence="3 5" id="KW-0863">Zinc-finger</keyword>
<evidence type="ECO:0000313" key="11">
    <source>
        <dbReference type="Proteomes" id="UP000072904"/>
    </source>
</evidence>
<feature type="domain" description="C3H1-type" evidence="7">
    <location>
        <begin position="11"/>
        <end position="38"/>
    </location>
</feature>
<protein>
    <submittedName>
        <fullName evidence="8">Zinc finger protein, putative</fullName>
    </submittedName>
</protein>
<keyword evidence="2" id="KW-0677">Repeat</keyword>
<dbReference type="VEuPathDB" id="PlasmoDB:PY01183"/>
<feature type="region of interest" description="Disordered" evidence="6">
    <location>
        <begin position="285"/>
        <end position="364"/>
    </location>
</feature>
<dbReference type="OMA" id="ENRCKEG"/>
<dbReference type="SUPFAM" id="SSF90229">
    <property type="entry name" value="CCCH zinc finger"/>
    <property type="match status" value="2"/>
</dbReference>
<dbReference type="InterPro" id="IPR045877">
    <property type="entry name" value="ZFP36-like"/>
</dbReference>
<dbReference type="Proteomes" id="UP000072874">
    <property type="component" value="Chromosome 11"/>
</dbReference>
<dbReference type="GO" id="GO:0008270">
    <property type="term" value="F:zinc ion binding"/>
    <property type="evidence" value="ECO:0007669"/>
    <property type="project" value="UniProtKB-KW"/>
</dbReference>
<dbReference type="EMBL" id="LM993665">
    <property type="protein sequence ID" value="VTZ79636.1"/>
    <property type="molecule type" value="Genomic_DNA"/>
</dbReference>
<evidence type="ECO:0000259" key="7">
    <source>
        <dbReference type="PROSITE" id="PS50103"/>
    </source>
</evidence>
<evidence type="ECO:0000313" key="8">
    <source>
        <dbReference type="EMBL" id="CDU19051.1"/>
    </source>
</evidence>
<dbReference type="RefSeq" id="XP_728908.1">
    <property type="nucleotide sequence ID" value="XM_723815.1"/>
</dbReference>
<dbReference type="PANTHER" id="PTHR12547">
    <property type="entry name" value="CCCH ZINC FINGER/TIS11-RELATED"/>
    <property type="match status" value="1"/>
</dbReference>
<dbReference type="Gene3D" id="4.10.1000.10">
    <property type="entry name" value="Zinc finger, CCCH-type"/>
    <property type="match status" value="1"/>
</dbReference>
<accession>A0A078K9B8</accession>
<dbReference type="VEuPathDB" id="PlasmoDB:PYYM_1137300"/>
<evidence type="ECO:0000313" key="10">
    <source>
        <dbReference type="Proteomes" id="UP000072874"/>
    </source>
</evidence>
<evidence type="ECO:0000256" key="2">
    <source>
        <dbReference type="ARBA" id="ARBA00022737"/>
    </source>
</evidence>
<feature type="domain" description="C3H1-type" evidence="7">
    <location>
        <begin position="83"/>
        <end position="110"/>
    </location>
</feature>
<dbReference type="InterPro" id="IPR000571">
    <property type="entry name" value="Znf_CCCH"/>
</dbReference>
<feature type="region of interest" description="Disordered" evidence="6">
    <location>
        <begin position="609"/>
        <end position="638"/>
    </location>
</feature>
<dbReference type="EMBL" id="LK934639">
    <property type="protein sequence ID" value="CDU19051.1"/>
    <property type="molecule type" value="Genomic_DNA"/>
</dbReference>
<keyword evidence="1 5" id="KW-0479">Metal-binding</keyword>
<dbReference type="VEuPathDB" id="PlasmoDB:Py17XNL_001105757"/>
<dbReference type="GeneID" id="3801457"/>
<feature type="zinc finger region" description="C3H1-type" evidence="5">
    <location>
        <begin position="46"/>
        <end position="73"/>
    </location>
</feature>
<feature type="zinc finger region" description="C3H1-type" evidence="5">
    <location>
        <begin position="83"/>
        <end position="110"/>
    </location>
</feature>
<reference evidence="9" key="4">
    <citation type="submission" date="2019-05" db="EMBL/GenBank/DDBJ databases">
        <authorList>
            <consortium name="Pathogen Informatics"/>
        </authorList>
    </citation>
    <scope>NUCLEOTIDE SEQUENCE</scope>
    <source>
        <strain evidence="9">17X</strain>
    </source>
</reference>
<evidence type="ECO:0000256" key="4">
    <source>
        <dbReference type="ARBA" id="ARBA00022833"/>
    </source>
</evidence>
<dbReference type="AlphaFoldDB" id="A0A078K9B8"/>
<evidence type="ECO:0000256" key="5">
    <source>
        <dbReference type="PROSITE-ProRule" id="PRU00723"/>
    </source>
</evidence>
<feature type="compositionally biased region" description="Basic residues" evidence="6">
    <location>
        <begin position="466"/>
        <end position="475"/>
    </location>
</feature>
<evidence type="ECO:0000256" key="3">
    <source>
        <dbReference type="ARBA" id="ARBA00022771"/>
    </source>
</evidence>
<feature type="compositionally biased region" description="Polar residues" evidence="6">
    <location>
        <begin position="619"/>
        <end position="631"/>
    </location>
</feature>
<reference evidence="9" key="2">
    <citation type="submission" date="2014-05" db="EMBL/GenBank/DDBJ databases">
        <authorList>
            <person name="Aslett M.A."/>
            <person name="De Silva N."/>
        </authorList>
    </citation>
    <scope>NUCLEOTIDE SEQUENCE</scope>
    <source>
        <strain evidence="9">17X</strain>
    </source>
</reference>
<feature type="zinc finger region" description="C3H1-type" evidence="5">
    <location>
        <begin position="11"/>
        <end position="38"/>
    </location>
</feature>
<dbReference type="VEuPathDB" id="PlasmoDB:PY17X_1136400"/>
<name>A0A078K9B8_PLAYE</name>
<proteinExistence type="predicted"/>
<dbReference type="Proteomes" id="UP000072904">
    <property type="component" value="Chromosome 11"/>
</dbReference>
<gene>
    <name evidence="9" type="ORF">PY17X_1136400</name>
    <name evidence="8" type="ORF">PYYM_1137300</name>
</gene>
<evidence type="ECO:0000256" key="6">
    <source>
        <dbReference type="SAM" id="MobiDB-lite"/>
    </source>
</evidence>
<evidence type="ECO:0000313" key="9">
    <source>
        <dbReference type="EMBL" id="VTZ79636.1"/>
    </source>
</evidence>
<dbReference type="InterPro" id="IPR036855">
    <property type="entry name" value="Znf_CCCH_sf"/>
</dbReference>
<feature type="region of interest" description="Disordered" evidence="6">
    <location>
        <begin position="460"/>
        <end position="487"/>
    </location>
</feature>
<dbReference type="OrthoDB" id="410307at2759"/>
<dbReference type="Gene3D" id="3.30.1370.210">
    <property type="match status" value="1"/>
</dbReference>